<dbReference type="InterPro" id="IPR046801">
    <property type="entry name" value="OpcA_G6PD_N"/>
</dbReference>
<organism evidence="3">
    <name type="scientific">freshwater metagenome</name>
    <dbReference type="NCBI Taxonomy" id="449393"/>
    <lineage>
        <taxon>unclassified sequences</taxon>
        <taxon>metagenomes</taxon>
        <taxon>ecological metagenomes</taxon>
    </lineage>
</organism>
<dbReference type="Pfam" id="PF10128">
    <property type="entry name" value="OpcA_G6PD_assem"/>
    <property type="match status" value="1"/>
</dbReference>
<dbReference type="EMBL" id="CAFBMB010000104">
    <property type="protein sequence ID" value="CAB4905552.1"/>
    <property type="molecule type" value="Genomic_DNA"/>
</dbReference>
<dbReference type="AlphaFoldDB" id="A0A6J7GBE2"/>
<dbReference type="PANTHER" id="PTHR38658:SF1">
    <property type="entry name" value="OXPP CYCLE PROTEIN OPCA-RELATED"/>
    <property type="match status" value="1"/>
</dbReference>
<dbReference type="InterPro" id="IPR004555">
    <property type="entry name" value="G6PDH_assembly_OpcA"/>
</dbReference>
<protein>
    <submittedName>
        <fullName evidence="3">Unannotated protein</fullName>
    </submittedName>
</protein>
<feature type="domain" description="Glucose-6-phosphate dehydrogenase assembly protein OpcA N-terminal" evidence="1">
    <location>
        <begin position="1"/>
        <end position="68"/>
    </location>
</feature>
<feature type="domain" description="Glucose-6-phosphate dehydrogenase assembly protein OpcA C-terminal" evidence="2">
    <location>
        <begin position="73"/>
        <end position="206"/>
    </location>
</feature>
<name>A0A6J7GBE2_9ZZZZ</name>
<gene>
    <name evidence="3" type="ORF">UFOPK3516_01167</name>
</gene>
<evidence type="ECO:0000313" key="3">
    <source>
        <dbReference type="EMBL" id="CAB4905552.1"/>
    </source>
</evidence>
<sequence>MLRAYGAVGQDESSLVIGLLLPDAPVVTWWPGLAPTNVSHSSLGQIAQCRITDARGFSDPLSQLNSLSATYAPGDADFAWTRVTLWRAQLAAILDQPPHEPITAVTVVASANSPSATLLAAWLSLQLSLDVTLTLKHDDRSDGSIRAVTLSRFSGDVTFKRVNDNVVRLTQAGQPTHDVTLPNRSLRDCLSEELRRLDPDVVYGEVITQGLMLVRKAIA</sequence>
<evidence type="ECO:0000259" key="1">
    <source>
        <dbReference type="Pfam" id="PF10128"/>
    </source>
</evidence>
<dbReference type="InterPro" id="IPR046802">
    <property type="entry name" value="OpcA_G6PD_C"/>
</dbReference>
<dbReference type="Pfam" id="PF20171">
    <property type="entry name" value="OpcA_G6PD_C"/>
    <property type="match status" value="1"/>
</dbReference>
<proteinExistence type="predicted"/>
<accession>A0A6J7GBE2</accession>
<reference evidence="3" key="1">
    <citation type="submission" date="2020-05" db="EMBL/GenBank/DDBJ databases">
        <authorList>
            <person name="Chiriac C."/>
            <person name="Salcher M."/>
            <person name="Ghai R."/>
            <person name="Kavagutti S V."/>
        </authorList>
    </citation>
    <scope>NUCLEOTIDE SEQUENCE</scope>
</reference>
<dbReference type="PANTHER" id="PTHR38658">
    <property type="entry name" value="OXPP CYCLE PROTEIN OPCA-RELATED"/>
    <property type="match status" value="1"/>
</dbReference>
<evidence type="ECO:0000259" key="2">
    <source>
        <dbReference type="Pfam" id="PF20171"/>
    </source>
</evidence>